<protein>
    <submittedName>
        <fullName evidence="1">DUF6093 family protein</fullName>
    </submittedName>
</protein>
<sequence>MSPLPGWQVIPDGWAEAHRPVVEQTLQSPATVYRISDGPAPYPIPPGWSGSTIVWDNFNARVQEKSQRAGDIVVGDQPITQRQYLVVCPVGGPKLRAGERGDVVHVIGRELRIIDILGGTYEWELDLVCVENLTQENPS</sequence>
<comment type="caution">
    <text evidence="1">The sequence shown here is derived from an EMBL/GenBank/DDBJ whole genome shotgun (WGS) entry which is preliminary data.</text>
</comment>
<reference evidence="2" key="1">
    <citation type="journal article" date="2019" name="Int. J. Syst. Evol. Microbiol.">
        <title>The Global Catalogue of Microorganisms (GCM) 10K type strain sequencing project: providing services to taxonomists for standard genome sequencing and annotation.</title>
        <authorList>
            <consortium name="The Broad Institute Genomics Platform"/>
            <consortium name="The Broad Institute Genome Sequencing Center for Infectious Disease"/>
            <person name="Wu L."/>
            <person name="Ma J."/>
        </authorList>
    </citation>
    <scope>NUCLEOTIDE SEQUENCE [LARGE SCALE GENOMIC DNA]</scope>
    <source>
        <strain evidence="2">CGMCC 1.10698</strain>
    </source>
</reference>
<gene>
    <name evidence="1" type="ORF">ACFOW9_02925</name>
</gene>
<evidence type="ECO:0000313" key="2">
    <source>
        <dbReference type="Proteomes" id="UP001595773"/>
    </source>
</evidence>
<dbReference type="InterPro" id="IPR046075">
    <property type="entry name" value="DUF6093"/>
</dbReference>
<dbReference type="Proteomes" id="UP001595773">
    <property type="component" value="Unassembled WGS sequence"/>
</dbReference>
<dbReference type="EMBL" id="JBHSCQ010000004">
    <property type="protein sequence ID" value="MFC4264549.1"/>
    <property type="molecule type" value="Genomic_DNA"/>
</dbReference>
<proteinExistence type="predicted"/>
<evidence type="ECO:0000313" key="1">
    <source>
        <dbReference type="EMBL" id="MFC4264549.1"/>
    </source>
</evidence>
<keyword evidence="2" id="KW-1185">Reference proteome</keyword>
<organism evidence="1 2">
    <name type="scientific">Arthrobacter cryoconiti</name>
    <dbReference type="NCBI Taxonomy" id="748907"/>
    <lineage>
        <taxon>Bacteria</taxon>
        <taxon>Bacillati</taxon>
        <taxon>Actinomycetota</taxon>
        <taxon>Actinomycetes</taxon>
        <taxon>Micrococcales</taxon>
        <taxon>Micrococcaceae</taxon>
        <taxon>Arthrobacter</taxon>
    </lineage>
</organism>
<accession>A0ABV8QWL4</accession>
<name>A0ABV8QWL4_9MICC</name>
<dbReference type="Pfam" id="PF19586">
    <property type="entry name" value="DUF6093"/>
    <property type="match status" value="1"/>
</dbReference>
<dbReference type="RefSeq" id="WP_230067723.1">
    <property type="nucleotide sequence ID" value="NZ_BAABLL010000001.1"/>
</dbReference>